<keyword evidence="1" id="KW-1133">Transmembrane helix</keyword>
<dbReference type="GeneID" id="43500040"/>
<dbReference type="HOGENOM" id="CLU_2968500_0_0_2"/>
<evidence type="ECO:0000256" key="1">
    <source>
        <dbReference type="SAM" id="Phobius"/>
    </source>
</evidence>
<feature type="transmembrane region" description="Helical" evidence="1">
    <location>
        <begin position="5"/>
        <end position="23"/>
    </location>
</feature>
<keyword evidence="1" id="KW-0812">Transmembrane</keyword>
<accession>B8GDJ3</accession>
<gene>
    <name evidence="2" type="ordered locus">Mpal_2045</name>
</gene>
<sequence length="58" mass="6526">MQDVSLIRIVVLVNIVMLGPAVWELERDWLAPIVPLEVVILSAIVLAALVTIDHLRWI</sequence>
<evidence type="ECO:0000313" key="2">
    <source>
        <dbReference type="EMBL" id="ACL17344.1"/>
    </source>
</evidence>
<keyword evidence="1" id="KW-0472">Membrane</keyword>
<evidence type="ECO:0000313" key="3">
    <source>
        <dbReference type="Proteomes" id="UP000002457"/>
    </source>
</evidence>
<organism evidence="2 3">
    <name type="scientific">Methanosphaerula palustris (strain ATCC BAA-1556 / DSM 19958 / E1-9c)</name>
    <dbReference type="NCBI Taxonomy" id="521011"/>
    <lineage>
        <taxon>Archaea</taxon>
        <taxon>Methanobacteriati</taxon>
        <taxon>Methanobacteriota</taxon>
        <taxon>Stenosarchaea group</taxon>
        <taxon>Methanomicrobia</taxon>
        <taxon>Methanomicrobiales</taxon>
        <taxon>Methanoregulaceae</taxon>
        <taxon>Methanosphaerula</taxon>
    </lineage>
</organism>
<dbReference type="KEGG" id="mpl:Mpal_2045"/>
<dbReference type="EMBL" id="CP001338">
    <property type="protein sequence ID" value="ACL17344.1"/>
    <property type="molecule type" value="Genomic_DNA"/>
</dbReference>
<dbReference type="AlphaFoldDB" id="B8GDJ3"/>
<feature type="transmembrane region" description="Helical" evidence="1">
    <location>
        <begin position="29"/>
        <end position="52"/>
    </location>
</feature>
<dbReference type="RefSeq" id="WP_012618663.1">
    <property type="nucleotide sequence ID" value="NC_011832.1"/>
</dbReference>
<keyword evidence="3" id="KW-1185">Reference proteome</keyword>
<protein>
    <submittedName>
        <fullName evidence="2">Uncharacterized protein</fullName>
    </submittedName>
</protein>
<dbReference type="Proteomes" id="UP000002457">
    <property type="component" value="Chromosome"/>
</dbReference>
<proteinExistence type="predicted"/>
<reference evidence="2 3" key="1">
    <citation type="journal article" date="2015" name="Genome Announc.">
        <title>Complete Genome Sequence of Methanosphaerula palustris E1-9CT, a Hydrogenotrophic Methanogen Isolated from a Minerotrophic Fen Peatland.</title>
        <authorList>
            <person name="Cadillo-Quiroz H."/>
            <person name="Browne P."/>
            <person name="Kyrpides N."/>
            <person name="Woyke T."/>
            <person name="Goodwin L."/>
            <person name="Detter C."/>
            <person name="Yavitt J.B."/>
            <person name="Zinder S.H."/>
        </authorList>
    </citation>
    <scope>NUCLEOTIDE SEQUENCE [LARGE SCALE GENOMIC DNA]</scope>
    <source>
        <strain evidence="3">ATCC BAA-1556 / DSM 19958 / E1-9c</strain>
    </source>
</reference>
<name>B8GDJ3_METPE</name>